<dbReference type="EC" id="3.2.2.27" evidence="3"/>
<proteinExistence type="inferred from homology"/>
<reference evidence="14" key="1">
    <citation type="submission" date="2015-11" db="EMBL/GenBank/DDBJ databases">
        <authorList>
            <person name="Seth-Smith H.M.B."/>
        </authorList>
    </citation>
    <scope>NUCLEOTIDE SEQUENCE [LARGE SCALE GENOMIC DNA]</scope>
    <source>
        <strain evidence="14">2013Ark11</strain>
    </source>
</reference>
<dbReference type="SUPFAM" id="SSF52141">
    <property type="entry name" value="Uracil-DNA glycosylase-like"/>
    <property type="match status" value="1"/>
</dbReference>
<dbReference type="InterPro" id="IPR005122">
    <property type="entry name" value="Uracil-DNA_glycosylase-like"/>
</dbReference>
<evidence type="ECO:0000256" key="4">
    <source>
        <dbReference type="ARBA" id="ARBA00019403"/>
    </source>
</evidence>
<feature type="domain" description="Uracil-DNA glycosylase-like" evidence="12">
    <location>
        <begin position="81"/>
        <end position="229"/>
    </location>
</feature>
<dbReference type="Proteomes" id="UP000198651">
    <property type="component" value="Chromosome I"/>
</dbReference>
<evidence type="ECO:0000256" key="8">
    <source>
        <dbReference type="ARBA" id="ARBA00022801"/>
    </source>
</evidence>
<keyword evidence="8" id="KW-0378">Hydrolase</keyword>
<dbReference type="Pfam" id="PF03167">
    <property type="entry name" value="UDG"/>
    <property type="match status" value="1"/>
</dbReference>
<sequence length="238" mass="27287">MNRRERLYYMGINYIWKSRKRHFEPDVTEDVDSIVDFDSPPYDIKNFDFEVDERKQWSDLSKDVSRCKKCRLCEKRKQAVLGVGDVKATWMFVGEAPGEHEDNIGEPFVGQAGQLLDCILFSLGLSRDEGVYIANAIKCRPPENRTPVLAEINTCLPYLQKQISLINPKIIVALGRPATQALLGHVDTKLGSMRGNTYFYQGIPLIVTYHPAYLLRSPLEKRKVWEDMIFAKKVISSL</sequence>
<keyword evidence="6" id="KW-0479">Metal-binding</keyword>
<comment type="similarity">
    <text evidence="2">Belongs to the uracil-DNA glycosylase (UDG) superfamily. Type 4 (UDGa) family.</text>
</comment>
<keyword evidence="9" id="KW-0408">Iron</keyword>
<keyword evidence="11" id="KW-0234">DNA repair</keyword>
<comment type="catalytic activity">
    <reaction evidence="1">
        <text>Hydrolyzes single-stranded DNA or mismatched double-stranded DNA and polynucleotides, releasing free uracil.</text>
        <dbReference type="EC" id="3.2.2.27"/>
    </reaction>
</comment>
<dbReference type="CDD" id="cd10030">
    <property type="entry name" value="UDG-F4_TTUDGA_SPO1dp_like"/>
    <property type="match status" value="1"/>
</dbReference>
<dbReference type="RefSeq" id="WP_092343450.1">
    <property type="nucleotide sequence ID" value="NZ_FLSL01000090.1"/>
</dbReference>
<dbReference type="GO" id="GO:0046872">
    <property type="term" value="F:metal ion binding"/>
    <property type="evidence" value="ECO:0007669"/>
    <property type="project" value="UniProtKB-KW"/>
</dbReference>
<evidence type="ECO:0000256" key="7">
    <source>
        <dbReference type="ARBA" id="ARBA00022763"/>
    </source>
</evidence>
<keyword evidence="14" id="KW-1185">Reference proteome</keyword>
<evidence type="ECO:0000256" key="10">
    <source>
        <dbReference type="ARBA" id="ARBA00023014"/>
    </source>
</evidence>
<evidence type="ECO:0000313" key="14">
    <source>
        <dbReference type="Proteomes" id="UP000198651"/>
    </source>
</evidence>
<dbReference type="SMART" id="SM00986">
    <property type="entry name" value="UDG"/>
    <property type="match status" value="1"/>
</dbReference>
<name>A0A0S4M507_9BURK</name>
<evidence type="ECO:0000256" key="1">
    <source>
        <dbReference type="ARBA" id="ARBA00001400"/>
    </source>
</evidence>
<dbReference type="InterPro" id="IPR036895">
    <property type="entry name" value="Uracil-DNA_glycosylase-like_sf"/>
</dbReference>
<dbReference type="PANTHER" id="PTHR33693:SF1">
    <property type="entry name" value="TYPE-4 URACIL-DNA GLYCOSYLASE"/>
    <property type="match status" value="1"/>
</dbReference>
<accession>A0A0S4M507</accession>
<keyword evidence="10" id="KW-0411">Iron-sulfur</keyword>
<evidence type="ECO:0000256" key="11">
    <source>
        <dbReference type="ARBA" id="ARBA00023204"/>
    </source>
</evidence>
<keyword evidence="7" id="KW-0227">DNA damage</keyword>
<dbReference type="Gene3D" id="3.40.470.10">
    <property type="entry name" value="Uracil-DNA glycosylase-like domain"/>
    <property type="match status" value="1"/>
</dbReference>
<keyword evidence="5" id="KW-0004">4Fe-4S</keyword>
<evidence type="ECO:0000256" key="3">
    <source>
        <dbReference type="ARBA" id="ARBA00012030"/>
    </source>
</evidence>
<gene>
    <name evidence="13" type="ORF">Ark11_1176</name>
</gene>
<dbReference type="OrthoDB" id="5290748at2"/>
<evidence type="ECO:0000256" key="2">
    <source>
        <dbReference type="ARBA" id="ARBA00006521"/>
    </source>
</evidence>
<dbReference type="PATRIC" id="fig|1561003.3.peg.1209"/>
<evidence type="ECO:0000313" key="13">
    <source>
        <dbReference type="EMBL" id="CUT17986.1"/>
    </source>
</evidence>
<dbReference type="GO" id="GO:0004844">
    <property type="term" value="F:uracil DNA N-glycosylase activity"/>
    <property type="evidence" value="ECO:0007669"/>
    <property type="project" value="UniProtKB-EC"/>
</dbReference>
<dbReference type="STRING" id="1561003.Ark11_1176"/>
<organism evidence="13 14">
    <name type="scientific">Candidatus Ichthyocystis hellenicum</name>
    <dbReference type="NCBI Taxonomy" id="1561003"/>
    <lineage>
        <taxon>Bacteria</taxon>
        <taxon>Pseudomonadati</taxon>
        <taxon>Pseudomonadota</taxon>
        <taxon>Betaproteobacteria</taxon>
        <taxon>Burkholderiales</taxon>
        <taxon>Candidatus Ichthyocystis</taxon>
    </lineage>
</organism>
<dbReference type="NCBIfam" id="TIGR00758">
    <property type="entry name" value="UDG_fam4"/>
    <property type="match status" value="1"/>
</dbReference>
<dbReference type="EMBL" id="LN906597">
    <property type="protein sequence ID" value="CUT17986.1"/>
    <property type="molecule type" value="Genomic_DNA"/>
</dbReference>
<dbReference type="GO" id="GO:0006281">
    <property type="term" value="P:DNA repair"/>
    <property type="evidence" value="ECO:0007669"/>
    <property type="project" value="UniProtKB-KW"/>
</dbReference>
<dbReference type="GO" id="GO:0051539">
    <property type="term" value="F:4 iron, 4 sulfur cluster binding"/>
    <property type="evidence" value="ECO:0007669"/>
    <property type="project" value="UniProtKB-KW"/>
</dbReference>
<evidence type="ECO:0000256" key="6">
    <source>
        <dbReference type="ARBA" id="ARBA00022723"/>
    </source>
</evidence>
<dbReference type="SMART" id="SM00987">
    <property type="entry name" value="UreE_C"/>
    <property type="match status" value="1"/>
</dbReference>
<protein>
    <recommendedName>
        <fullName evidence="4">Type-4 uracil-DNA glycosylase</fullName>
        <ecNumber evidence="3">3.2.2.27</ecNumber>
    </recommendedName>
</protein>
<evidence type="ECO:0000256" key="9">
    <source>
        <dbReference type="ARBA" id="ARBA00023004"/>
    </source>
</evidence>
<dbReference type="AlphaFoldDB" id="A0A0S4M507"/>
<dbReference type="PANTHER" id="PTHR33693">
    <property type="entry name" value="TYPE-5 URACIL-DNA GLYCOSYLASE"/>
    <property type="match status" value="1"/>
</dbReference>
<evidence type="ECO:0000259" key="12">
    <source>
        <dbReference type="SMART" id="SM00986"/>
    </source>
</evidence>
<dbReference type="InterPro" id="IPR051536">
    <property type="entry name" value="UDG_Type-4/5"/>
</dbReference>
<evidence type="ECO:0000256" key="5">
    <source>
        <dbReference type="ARBA" id="ARBA00022485"/>
    </source>
</evidence>
<dbReference type="InterPro" id="IPR005273">
    <property type="entry name" value="Ura-DNA_glyco_family4"/>
</dbReference>